<dbReference type="InterPro" id="IPR015854">
    <property type="entry name" value="ABC_transpr_LolD-like"/>
</dbReference>
<gene>
    <name evidence="6" type="ORF">C0099_02565</name>
</gene>
<protein>
    <submittedName>
        <fullName evidence="6">Methionine ABC transporter ATP-binding protein</fullName>
    </submittedName>
</protein>
<name>A0A2I6S3S9_9RHOO</name>
<dbReference type="PROSITE" id="PS50893">
    <property type="entry name" value="ABC_TRANSPORTER_2"/>
    <property type="match status" value="1"/>
</dbReference>
<keyword evidence="4 6" id="KW-0067">ATP-binding</keyword>
<dbReference type="KEGG" id="atw:C0099_02565"/>
<evidence type="ECO:0000256" key="3">
    <source>
        <dbReference type="ARBA" id="ARBA00022741"/>
    </source>
</evidence>
<dbReference type="SMART" id="SM00382">
    <property type="entry name" value="AAA"/>
    <property type="match status" value="1"/>
</dbReference>
<sequence length="235" mass="24932">MTAPQAVVLEDVVFAWPGADAPCLDVPELCIAAGESVFLHGPSGSGKSTLLSLIGGVLSPQQGRVAVLDTELTALRMRARDAFRADHIGFIFQLFNLVPYLSALDNILLPCRFAPSRAARIDGAPTDEARRLAARLDLHEALLARPAAQLSVGQQQRVAAARALIGRPGLIVADEPTSALDADRQQGFVDLLLGECAASGASLLFVSHDERLATHFARQVALPEINRAGAGEDER</sequence>
<dbReference type="Gene3D" id="3.40.50.300">
    <property type="entry name" value="P-loop containing nucleotide triphosphate hydrolases"/>
    <property type="match status" value="1"/>
</dbReference>
<dbReference type="Pfam" id="PF00005">
    <property type="entry name" value="ABC_tran"/>
    <property type="match status" value="1"/>
</dbReference>
<dbReference type="PANTHER" id="PTHR24220:SF611">
    <property type="entry name" value="ATP-BINDING COMPONENT OF ABC TRANSPORTER-RELATED"/>
    <property type="match status" value="1"/>
</dbReference>
<dbReference type="CDD" id="cd03255">
    <property type="entry name" value="ABC_MJ0796_LolCDE_FtsE"/>
    <property type="match status" value="1"/>
</dbReference>
<dbReference type="InterPro" id="IPR003593">
    <property type="entry name" value="AAA+_ATPase"/>
</dbReference>
<proteinExistence type="predicted"/>
<evidence type="ECO:0000256" key="2">
    <source>
        <dbReference type="ARBA" id="ARBA00022475"/>
    </source>
</evidence>
<accession>A0A2I6S3S9</accession>
<dbReference type="OrthoDB" id="9802264at2"/>
<evidence type="ECO:0000259" key="5">
    <source>
        <dbReference type="PROSITE" id="PS50893"/>
    </source>
</evidence>
<keyword evidence="2" id="KW-1003">Cell membrane</keyword>
<dbReference type="GO" id="GO:0005886">
    <property type="term" value="C:plasma membrane"/>
    <property type="evidence" value="ECO:0007669"/>
    <property type="project" value="TreeGrafter"/>
</dbReference>
<dbReference type="RefSeq" id="WP_102245998.1">
    <property type="nucleotide sequence ID" value="NZ_CP025682.1"/>
</dbReference>
<keyword evidence="1" id="KW-0813">Transport</keyword>
<reference evidence="6 7" key="1">
    <citation type="submission" date="2018-01" db="EMBL/GenBank/DDBJ databases">
        <authorList>
            <person name="Fu G.-Y."/>
        </authorList>
    </citation>
    <scope>NUCLEOTIDE SEQUENCE [LARGE SCALE GENOMIC DNA]</scope>
    <source>
        <strain evidence="6 7">SY39</strain>
    </source>
</reference>
<evidence type="ECO:0000256" key="1">
    <source>
        <dbReference type="ARBA" id="ARBA00022448"/>
    </source>
</evidence>
<evidence type="ECO:0000313" key="6">
    <source>
        <dbReference type="EMBL" id="AUN93924.1"/>
    </source>
</evidence>
<evidence type="ECO:0000256" key="4">
    <source>
        <dbReference type="ARBA" id="ARBA00022840"/>
    </source>
</evidence>
<keyword evidence="3" id="KW-0547">Nucleotide-binding</keyword>
<dbReference type="PANTHER" id="PTHR24220">
    <property type="entry name" value="IMPORT ATP-BINDING PROTEIN"/>
    <property type="match status" value="1"/>
</dbReference>
<keyword evidence="2" id="KW-0472">Membrane</keyword>
<dbReference type="GO" id="GO:0005524">
    <property type="term" value="F:ATP binding"/>
    <property type="evidence" value="ECO:0007669"/>
    <property type="project" value="UniProtKB-KW"/>
</dbReference>
<feature type="domain" description="ABC transporter" evidence="5">
    <location>
        <begin position="7"/>
        <end position="235"/>
    </location>
</feature>
<dbReference type="InterPro" id="IPR017911">
    <property type="entry name" value="MacB-like_ATP-bd"/>
</dbReference>
<keyword evidence="7" id="KW-1185">Reference proteome</keyword>
<dbReference type="GO" id="GO:0016887">
    <property type="term" value="F:ATP hydrolysis activity"/>
    <property type="evidence" value="ECO:0007669"/>
    <property type="project" value="InterPro"/>
</dbReference>
<evidence type="ECO:0000313" key="7">
    <source>
        <dbReference type="Proteomes" id="UP000242205"/>
    </source>
</evidence>
<dbReference type="InterPro" id="IPR003439">
    <property type="entry name" value="ABC_transporter-like_ATP-bd"/>
</dbReference>
<dbReference type="EMBL" id="CP025682">
    <property type="protein sequence ID" value="AUN93924.1"/>
    <property type="molecule type" value="Genomic_DNA"/>
</dbReference>
<dbReference type="AlphaFoldDB" id="A0A2I6S3S9"/>
<dbReference type="GO" id="GO:0022857">
    <property type="term" value="F:transmembrane transporter activity"/>
    <property type="evidence" value="ECO:0007669"/>
    <property type="project" value="TreeGrafter"/>
</dbReference>
<dbReference type="InterPro" id="IPR027417">
    <property type="entry name" value="P-loop_NTPase"/>
</dbReference>
<dbReference type="Proteomes" id="UP000242205">
    <property type="component" value="Chromosome"/>
</dbReference>
<organism evidence="6 7">
    <name type="scientific">Pseudazoarcus pumilus</name>
    <dbReference type="NCBI Taxonomy" id="2067960"/>
    <lineage>
        <taxon>Bacteria</taxon>
        <taxon>Pseudomonadati</taxon>
        <taxon>Pseudomonadota</taxon>
        <taxon>Betaproteobacteria</taxon>
        <taxon>Rhodocyclales</taxon>
        <taxon>Zoogloeaceae</taxon>
        <taxon>Pseudazoarcus</taxon>
    </lineage>
</organism>
<dbReference type="SUPFAM" id="SSF52540">
    <property type="entry name" value="P-loop containing nucleoside triphosphate hydrolases"/>
    <property type="match status" value="1"/>
</dbReference>